<gene>
    <name evidence="9" type="ORF">FHS92_000105</name>
</gene>
<dbReference type="InterPro" id="IPR012133">
    <property type="entry name" value="Alpha-hydoxy_acid_DH_FMN"/>
</dbReference>
<feature type="binding site" evidence="7">
    <location>
        <begin position="86"/>
        <end position="88"/>
    </location>
    <ligand>
        <name>FMN</name>
        <dbReference type="ChEBI" id="CHEBI:58210"/>
    </ligand>
</feature>
<dbReference type="AlphaFoldDB" id="A0A841J1I3"/>
<keyword evidence="9" id="KW-0413">Isomerase</keyword>
<sequence length="371" mass="39334">MKPHLDSLPPDMISLDDYARLSRQFIEPATWEWLQGGSGQLQALKANETAFSRHAIYNRVLVDMKHGTTRSHLAGLDLAHPIALAPVGYHRLVHDQGEVATARGALDTLMVVSTMASVAIEEIAAAAAGPLWFQLYMQPHRDDTLHLLRRAETAGCQAIVVTLDTPVQPASHAAHKAGFVLPPHIDAVHLRENGPPPPVALSAHGRALFQAMMAQAPTRTDLEWLRDATALPLIAKGISHPGDAAELLAMGYDGIVVSNHGGRALDSAPAPLTMLPAVRSELGPDAVILFDGGVRTGSDVFKAIALGANAVLIGRPQLHALAVAGSLGVAHMLKLLREELELVMALAGTPTIADITRSTLVETDYPGGSSC</sequence>
<evidence type="ECO:0000256" key="5">
    <source>
        <dbReference type="ARBA" id="ARBA00024042"/>
    </source>
</evidence>
<keyword evidence="3 7" id="KW-0288">FMN</keyword>
<comment type="caution">
    <text evidence="9">The sequence shown here is derived from an EMBL/GenBank/DDBJ whole genome shotgun (WGS) entry which is preliminary data.</text>
</comment>
<dbReference type="GO" id="GO:0010181">
    <property type="term" value="F:FMN binding"/>
    <property type="evidence" value="ECO:0007669"/>
    <property type="project" value="InterPro"/>
</dbReference>
<feature type="binding site" evidence="7">
    <location>
        <begin position="314"/>
        <end position="315"/>
    </location>
    <ligand>
        <name>FMN</name>
        <dbReference type="ChEBI" id="CHEBI:58210"/>
    </ligand>
</feature>
<dbReference type="EMBL" id="JACIJP010000001">
    <property type="protein sequence ID" value="MBB6122398.1"/>
    <property type="molecule type" value="Genomic_DNA"/>
</dbReference>
<feature type="binding site" evidence="7">
    <location>
        <position position="260"/>
    </location>
    <ligand>
        <name>glyoxylate</name>
        <dbReference type="ChEBI" id="CHEBI:36655"/>
    </ligand>
</feature>
<evidence type="ECO:0000256" key="6">
    <source>
        <dbReference type="PIRSR" id="PIRSR000138-1"/>
    </source>
</evidence>
<dbReference type="GO" id="GO:0016614">
    <property type="term" value="F:oxidoreductase activity, acting on CH-OH group of donors"/>
    <property type="evidence" value="ECO:0007669"/>
    <property type="project" value="UniProtKB-ARBA"/>
</dbReference>
<evidence type="ECO:0000256" key="1">
    <source>
        <dbReference type="ARBA" id="ARBA00001917"/>
    </source>
</evidence>
<keyword evidence="10" id="KW-1185">Reference proteome</keyword>
<comment type="similarity">
    <text evidence="5">Belongs to the FMN-dependent alpha-hydroxy acid dehydrogenase family.</text>
</comment>
<dbReference type="CDD" id="cd02809">
    <property type="entry name" value="alpha_hydroxyacid_oxid_FMN"/>
    <property type="match status" value="1"/>
</dbReference>
<protein>
    <submittedName>
        <fullName evidence="9">Isopentenyl diphosphate isomerase/L-lactate dehydrogenase-like FMN-dependent dehydrogenase</fullName>
    </submittedName>
</protein>
<feature type="binding site" evidence="7">
    <location>
        <position position="136"/>
    </location>
    <ligand>
        <name>glyoxylate</name>
        <dbReference type="ChEBI" id="CHEBI:36655"/>
    </ligand>
</feature>
<keyword evidence="4" id="KW-0560">Oxidoreductase</keyword>
<feature type="binding site" evidence="7">
    <location>
        <position position="113"/>
    </location>
    <ligand>
        <name>FMN</name>
        <dbReference type="ChEBI" id="CHEBI:58210"/>
    </ligand>
</feature>
<organism evidence="9 10">
    <name type="scientific">Sphingobium subterraneum</name>
    <dbReference type="NCBI Taxonomy" id="627688"/>
    <lineage>
        <taxon>Bacteria</taxon>
        <taxon>Pseudomonadati</taxon>
        <taxon>Pseudomonadota</taxon>
        <taxon>Alphaproteobacteria</taxon>
        <taxon>Sphingomonadales</taxon>
        <taxon>Sphingomonadaceae</taxon>
        <taxon>Sphingobium</taxon>
    </lineage>
</organism>
<name>A0A841J1I3_9SPHN</name>
<evidence type="ECO:0000256" key="7">
    <source>
        <dbReference type="PIRSR" id="PIRSR000138-2"/>
    </source>
</evidence>
<evidence type="ECO:0000256" key="2">
    <source>
        <dbReference type="ARBA" id="ARBA00022630"/>
    </source>
</evidence>
<dbReference type="PANTHER" id="PTHR10578">
    <property type="entry name" value="S -2-HYDROXY-ACID OXIDASE-RELATED"/>
    <property type="match status" value="1"/>
</dbReference>
<accession>A0A841J1I3</accession>
<feature type="binding site" evidence="7">
    <location>
        <position position="162"/>
    </location>
    <ligand>
        <name>FMN</name>
        <dbReference type="ChEBI" id="CHEBI:58210"/>
    </ligand>
</feature>
<comment type="cofactor">
    <cofactor evidence="1">
        <name>FMN</name>
        <dbReference type="ChEBI" id="CHEBI:58210"/>
    </cofactor>
</comment>
<proteinExistence type="inferred from homology"/>
<dbReference type="InterPro" id="IPR037396">
    <property type="entry name" value="FMN_HAD"/>
</dbReference>
<feature type="domain" description="FMN hydroxy acid dehydrogenase" evidence="8">
    <location>
        <begin position="7"/>
        <end position="365"/>
    </location>
</feature>
<dbReference type="InterPro" id="IPR013785">
    <property type="entry name" value="Aldolase_TIM"/>
</dbReference>
<evidence type="ECO:0000259" key="8">
    <source>
        <dbReference type="PROSITE" id="PS51349"/>
    </source>
</evidence>
<reference evidence="9 10" key="1">
    <citation type="submission" date="2020-08" db="EMBL/GenBank/DDBJ databases">
        <title>Genomic Encyclopedia of Type Strains, Phase IV (KMG-IV): sequencing the most valuable type-strain genomes for metagenomic binning, comparative biology and taxonomic classification.</title>
        <authorList>
            <person name="Goeker M."/>
        </authorList>
    </citation>
    <scope>NUCLEOTIDE SEQUENCE [LARGE SCALE GENOMIC DNA]</scope>
    <source>
        <strain evidence="9 10">DSM 102255</strain>
    </source>
</reference>
<dbReference type="Pfam" id="PF01070">
    <property type="entry name" value="FMN_dh"/>
    <property type="match status" value="1"/>
</dbReference>
<evidence type="ECO:0000256" key="4">
    <source>
        <dbReference type="ARBA" id="ARBA00023002"/>
    </source>
</evidence>
<dbReference type="FunFam" id="3.20.20.70:FF:000029">
    <property type="entry name" value="L-lactate dehydrogenase"/>
    <property type="match status" value="1"/>
</dbReference>
<dbReference type="RefSeq" id="WP_184076511.1">
    <property type="nucleotide sequence ID" value="NZ_JACIJP010000001.1"/>
</dbReference>
<dbReference type="SUPFAM" id="SSF51395">
    <property type="entry name" value="FMN-linked oxidoreductases"/>
    <property type="match status" value="1"/>
</dbReference>
<dbReference type="PIRSF" id="PIRSF000138">
    <property type="entry name" value="Al-hdrx_acd_dh"/>
    <property type="match status" value="1"/>
</dbReference>
<feature type="binding site" evidence="7">
    <location>
        <position position="263"/>
    </location>
    <ligand>
        <name>glyoxylate</name>
        <dbReference type="ChEBI" id="CHEBI:36655"/>
    </ligand>
</feature>
<dbReference type="Proteomes" id="UP000552700">
    <property type="component" value="Unassembled WGS sequence"/>
</dbReference>
<evidence type="ECO:0000256" key="3">
    <source>
        <dbReference type="ARBA" id="ARBA00022643"/>
    </source>
</evidence>
<evidence type="ECO:0000313" key="9">
    <source>
        <dbReference type="EMBL" id="MBB6122398.1"/>
    </source>
</evidence>
<feature type="binding site" evidence="7">
    <location>
        <position position="134"/>
    </location>
    <ligand>
        <name>FMN</name>
        <dbReference type="ChEBI" id="CHEBI:58210"/>
    </ligand>
</feature>
<feature type="binding site" evidence="7">
    <location>
        <begin position="291"/>
        <end position="295"/>
    </location>
    <ligand>
        <name>FMN</name>
        <dbReference type="ChEBI" id="CHEBI:58210"/>
    </ligand>
</feature>
<feature type="binding site" evidence="7">
    <location>
        <position position="236"/>
    </location>
    <ligand>
        <name>FMN</name>
        <dbReference type="ChEBI" id="CHEBI:58210"/>
    </ligand>
</feature>
<feature type="active site" description="Proton acceptor" evidence="6">
    <location>
        <position position="260"/>
    </location>
</feature>
<dbReference type="GO" id="GO:0016853">
    <property type="term" value="F:isomerase activity"/>
    <property type="evidence" value="ECO:0007669"/>
    <property type="project" value="UniProtKB-KW"/>
</dbReference>
<dbReference type="InterPro" id="IPR000262">
    <property type="entry name" value="FMN-dep_DH"/>
</dbReference>
<feature type="binding site" evidence="7">
    <location>
        <position position="258"/>
    </location>
    <ligand>
        <name>FMN</name>
        <dbReference type="ChEBI" id="CHEBI:58210"/>
    </ligand>
</feature>
<evidence type="ECO:0000313" key="10">
    <source>
        <dbReference type="Proteomes" id="UP000552700"/>
    </source>
</evidence>
<dbReference type="Gene3D" id="3.20.20.70">
    <property type="entry name" value="Aldolase class I"/>
    <property type="match status" value="1"/>
</dbReference>
<keyword evidence="2 7" id="KW-0285">Flavoprotein</keyword>
<dbReference type="PROSITE" id="PS51349">
    <property type="entry name" value="FMN_HYDROXY_ACID_DH_2"/>
    <property type="match status" value="1"/>
</dbReference>
<dbReference type="PANTHER" id="PTHR10578:SF107">
    <property type="entry name" value="2-HYDROXYACID OXIDASE 1"/>
    <property type="match status" value="1"/>
</dbReference>